<feature type="domain" description="Vps52 C-terminal" evidence="8">
    <location>
        <begin position="319"/>
        <end position="624"/>
    </location>
</feature>
<dbReference type="Pfam" id="PF20655">
    <property type="entry name" value="Vps52_C"/>
    <property type="match status" value="1"/>
</dbReference>
<evidence type="ECO:0000256" key="4">
    <source>
        <dbReference type="ARBA" id="ARBA00022448"/>
    </source>
</evidence>
<organism evidence="9 10">
    <name type="scientific">Phaedon cochleariae</name>
    <name type="common">Mustard beetle</name>
    <dbReference type="NCBI Taxonomy" id="80249"/>
    <lineage>
        <taxon>Eukaryota</taxon>
        <taxon>Metazoa</taxon>
        <taxon>Ecdysozoa</taxon>
        <taxon>Arthropoda</taxon>
        <taxon>Hexapoda</taxon>
        <taxon>Insecta</taxon>
        <taxon>Pterygota</taxon>
        <taxon>Neoptera</taxon>
        <taxon>Endopterygota</taxon>
        <taxon>Coleoptera</taxon>
        <taxon>Polyphaga</taxon>
        <taxon>Cucujiformia</taxon>
        <taxon>Chrysomeloidea</taxon>
        <taxon>Chrysomelidae</taxon>
        <taxon>Chrysomelinae</taxon>
        <taxon>Chrysomelini</taxon>
        <taxon>Phaedon</taxon>
    </lineage>
</organism>
<dbReference type="GO" id="GO:0015031">
    <property type="term" value="P:protein transport"/>
    <property type="evidence" value="ECO:0007669"/>
    <property type="project" value="UniProtKB-KW"/>
</dbReference>
<evidence type="ECO:0000313" key="10">
    <source>
        <dbReference type="Proteomes" id="UP001153737"/>
    </source>
</evidence>
<keyword evidence="10" id="KW-1185">Reference proteome</keyword>
<reference evidence="9" key="2">
    <citation type="submission" date="2022-10" db="EMBL/GenBank/DDBJ databases">
        <authorList>
            <consortium name="ENA_rothamsted_submissions"/>
            <consortium name="culmorum"/>
            <person name="King R."/>
        </authorList>
    </citation>
    <scope>NUCLEOTIDE SEQUENCE</scope>
</reference>
<evidence type="ECO:0000313" key="9">
    <source>
        <dbReference type="EMBL" id="CAH1175745.1"/>
    </source>
</evidence>
<dbReference type="PANTHER" id="PTHR14190:SF7">
    <property type="entry name" value="VACUOLAR PROTEIN SORTING-ASSOCIATED PROTEIN 52 HOMOLOG"/>
    <property type="match status" value="1"/>
</dbReference>
<evidence type="ECO:0000256" key="5">
    <source>
        <dbReference type="ARBA" id="ARBA00022927"/>
    </source>
</evidence>
<dbReference type="GO" id="GO:0042147">
    <property type="term" value="P:retrograde transport, endosome to Golgi"/>
    <property type="evidence" value="ECO:0007669"/>
    <property type="project" value="TreeGrafter"/>
</dbReference>
<keyword evidence="4" id="KW-0813">Transport</keyword>
<dbReference type="GO" id="GO:0000938">
    <property type="term" value="C:GARP complex"/>
    <property type="evidence" value="ECO:0007669"/>
    <property type="project" value="TreeGrafter"/>
</dbReference>
<evidence type="ECO:0000256" key="6">
    <source>
        <dbReference type="ARBA" id="ARBA00023034"/>
    </source>
</evidence>
<accession>A0A9P0GX29</accession>
<sequence length="741" mass="86595">MISFCLFKNQSGILYWRGLDIIVMIFSTSSSEHSPARLSKFTSAFFKTILAYRLPTPLMAVKANITFLLPSMFVPRIRRMCWNFSAGSTAGITSSDKVVQDILNTFTDLRHYSREIENELKTTENQSIKVYMKESENIASLHNQISACDQILERMENMLLDFQNDLGSISSEILTLQRKSISMSQELTNRQAIRGQLSQFIDDISVPETLIEGIMDLTVTDKEFLTQLQILNHKISFLKEQSFKDTKSCHDVKDILEKLRNKAMSKIRNYLLEQISKFRKPMTNYQIPQNNLLKHKGHYQFLLSNERNIAEEIANEYIDTMSKIYFSYFKSYESRVMKLQFEECTNMDDLMGIEDTGTRGIFNKSFKHKATVFTIGNRGDVLAQQLEAPIIVPHAETRNRYPFEDLFRSIQYALVDNACREYLFISEYFMAKNQAALDLFNKIMEKTLTLLQKNLRTYMSSCFDSIAVFLCFHLVLRYKIMCHKRCVPALDEHWEMLENILLPRFQYIVQLNIKSIRDCDVTKFNLELGPHYIARRYAEFSAALVGISENFPNELVSKLLAELQEEVEMFIFRMAGAFIERKDQLIFLINNYDMILSIIMERTRDNSKEAEVFKSRLAAKSGEYAEQILFPHFGEMIQYVKECEHYFEHSKIKELKAMEPKSIEIVQNFTNNWKKSLEDLNREVLISFPNLVTGSSLLQLALTQLVQYYHRFHKLLSPQIRAQLVNIHLIMVEMKKYKTSF</sequence>
<dbReference type="Pfam" id="PF04129">
    <property type="entry name" value="Vps52_CC"/>
    <property type="match status" value="1"/>
</dbReference>
<feature type="domain" description="Vps52 coiled-coil" evidence="7">
    <location>
        <begin position="131"/>
        <end position="302"/>
    </location>
</feature>
<keyword evidence="5" id="KW-0653">Protein transport</keyword>
<reference evidence="9" key="1">
    <citation type="submission" date="2022-01" db="EMBL/GenBank/DDBJ databases">
        <authorList>
            <person name="King R."/>
        </authorList>
    </citation>
    <scope>NUCLEOTIDE SEQUENCE</scope>
</reference>
<comment type="subcellular location">
    <subcellularLocation>
        <location evidence="1">Golgi apparatus</location>
        <location evidence="1">trans-Golgi network</location>
    </subcellularLocation>
</comment>
<dbReference type="PANTHER" id="PTHR14190">
    <property type="entry name" value="SUPPRESSOR OF ACTIN MUTATIONS 2/VACUOLAR PROTEIN SORTING 52"/>
    <property type="match status" value="1"/>
</dbReference>
<evidence type="ECO:0000256" key="1">
    <source>
        <dbReference type="ARBA" id="ARBA00004601"/>
    </source>
</evidence>
<evidence type="ECO:0000256" key="3">
    <source>
        <dbReference type="ARBA" id="ARBA00017083"/>
    </source>
</evidence>
<dbReference type="GO" id="GO:0005829">
    <property type="term" value="C:cytosol"/>
    <property type="evidence" value="ECO:0007669"/>
    <property type="project" value="GOC"/>
</dbReference>
<dbReference type="AlphaFoldDB" id="A0A9P0GX29"/>
<protein>
    <recommendedName>
        <fullName evidence="3">Vacuolar protein sorting-associated protein 52 homolog</fullName>
    </recommendedName>
</protein>
<evidence type="ECO:0000256" key="2">
    <source>
        <dbReference type="ARBA" id="ARBA00008180"/>
    </source>
</evidence>
<gene>
    <name evidence="9" type="ORF">PHAECO_LOCUS10885</name>
</gene>
<dbReference type="OrthoDB" id="19482at2759"/>
<dbReference type="GO" id="GO:0019905">
    <property type="term" value="F:syntaxin binding"/>
    <property type="evidence" value="ECO:0007669"/>
    <property type="project" value="TreeGrafter"/>
</dbReference>
<dbReference type="InterPro" id="IPR048361">
    <property type="entry name" value="Vps52_C"/>
</dbReference>
<dbReference type="InterPro" id="IPR007258">
    <property type="entry name" value="Vps52"/>
</dbReference>
<dbReference type="InterPro" id="IPR048319">
    <property type="entry name" value="Vps52_CC"/>
</dbReference>
<dbReference type="GO" id="GO:0032456">
    <property type="term" value="P:endocytic recycling"/>
    <property type="evidence" value="ECO:0007669"/>
    <property type="project" value="TreeGrafter"/>
</dbReference>
<dbReference type="GO" id="GO:0007041">
    <property type="term" value="P:lysosomal transport"/>
    <property type="evidence" value="ECO:0007669"/>
    <property type="project" value="TreeGrafter"/>
</dbReference>
<name>A0A9P0GX29_PHACE</name>
<dbReference type="EMBL" id="OU896713">
    <property type="protein sequence ID" value="CAH1175745.1"/>
    <property type="molecule type" value="Genomic_DNA"/>
</dbReference>
<dbReference type="GO" id="GO:0006896">
    <property type="term" value="P:Golgi to vacuole transport"/>
    <property type="evidence" value="ECO:0007669"/>
    <property type="project" value="TreeGrafter"/>
</dbReference>
<comment type="similarity">
    <text evidence="2">Belongs to the VPS52 family.</text>
</comment>
<evidence type="ECO:0000259" key="7">
    <source>
        <dbReference type="Pfam" id="PF04129"/>
    </source>
</evidence>
<proteinExistence type="inferred from homology"/>
<dbReference type="Proteomes" id="UP001153737">
    <property type="component" value="Chromosome 7"/>
</dbReference>
<keyword evidence="6" id="KW-0333">Golgi apparatus</keyword>
<evidence type="ECO:0000259" key="8">
    <source>
        <dbReference type="Pfam" id="PF20655"/>
    </source>
</evidence>